<reference evidence="2 3" key="1">
    <citation type="journal article" date="2005" name="Nature">
        <title>The genome of the social amoeba Dictyostelium discoideum.</title>
        <authorList>
            <consortium name="The Dictyostelium discoideum Sequencing Consortium"/>
            <person name="Eichinger L."/>
            <person name="Pachebat J.A."/>
            <person name="Glockner G."/>
            <person name="Rajandream M.A."/>
            <person name="Sucgang R."/>
            <person name="Berriman M."/>
            <person name="Song J."/>
            <person name="Olsen R."/>
            <person name="Szafranski K."/>
            <person name="Xu Q."/>
            <person name="Tunggal B."/>
            <person name="Kummerfeld S."/>
            <person name="Madera M."/>
            <person name="Konfortov B.A."/>
            <person name="Rivero F."/>
            <person name="Bankier A.T."/>
            <person name="Lehmann R."/>
            <person name="Hamlin N."/>
            <person name="Davies R."/>
            <person name="Gaudet P."/>
            <person name="Fey P."/>
            <person name="Pilcher K."/>
            <person name="Chen G."/>
            <person name="Saunders D."/>
            <person name="Sodergren E."/>
            <person name="Davis P."/>
            <person name="Kerhornou A."/>
            <person name="Nie X."/>
            <person name="Hall N."/>
            <person name="Anjard C."/>
            <person name="Hemphill L."/>
            <person name="Bason N."/>
            <person name="Farbrother P."/>
            <person name="Desany B."/>
            <person name="Just E."/>
            <person name="Morio T."/>
            <person name="Rost R."/>
            <person name="Churcher C."/>
            <person name="Cooper J."/>
            <person name="Haydock S."/>
            <person name="van Driessche N."/>
            <person name="Cronin A."/>
            <person name="Goodhead I."/>
            <person name="Muzny D."/>
            <person name="Mourier T."/>
            <person name="Pain A."/>
            <person name="Lu M."/>
            <person name="Harper D."/>
            <person name="Lindsay R."/>
            <person name="Hauser H."/>
            <person name="James K."/>
            <person name="Quiles M."/>
            <person name="Madan Babu M."/>
            <person name="Saito T."/>
            <person name="Buchrieser C."/>
            <person name="Wardroper A."/>
            <person name="Felder M."/>
            <person name="Thangavelu M."/>
            <person name="Johnson D."/>
            <person name="Knights A."/>
            <person name="Loulseged H."/>
            <person name="Mungall K."/>
            <person name="Oliver K."/>
            <person name="Price C."/>
            <person name="Quail M.A."/>
            <person name="Urushihara H."/>
            <person name="Hernandez J."/>
            <person name="Rabbinowitsch E."/>
            <person name="Steffen D."/>
            <person name="Sanders M."/>
            <person name="Ma J."/>
            <person name="Kohara Y."/>
            <person name="Sharp S."/>
            <person name="Simmonds M."/>
            <person name="Spiegler S."/>
            <person name="Tivey A."/>
            <person name="Sugano S."/>
            <person name="White B."/>
            <person name="Walker D."/>
            <person name="Woodward J."/>
            <person name="Winckler T."/>
            <person name="Tanaka Y."/>
            <person name="Shaulsky G."/>
            <person name="Schleicher M."/>
            <person name="Weinstock G."/>
            <person name="Rosenthal A."/>
            <person name="Cox E.C."/>
            <person name="Chisholm R.L."/>
            <person name="Gibbs R."/>
            <person name="Loomis W.F."/>
            <person name="Platzer M."/>
            <person name="Kay R.R."/>
            <person name="Williams J."/>
            <person name="Dear P.H."/>
            <person name="Noegel A.A."/>
            <person name="Barrell B."/>
            <person name="Kuspa A."/>
        </authorList>
    </citation>
    <scope>NUCLEOTIDE SEQUENCE [LARGE SCALE GENOMIC DNA]</scope>
    <source>
        <strain evidence="2 3">AX4</strain>
    </source>
</reference>
<dbReference type="Proteomes" id="UP000002195">
    <property type="component" value="Unassembled WGS sequence"/>
</dbReference>
<dbReference type="KEGG" id="ddi:DDB_G0268434"/>
<dbReference type="AlphaFoldDB" id="Q55FH0"/>
<accession>Q55FH0</accession>
<evidence type="ECO:0008006" key="4">
    <source>
        <dbReference type="Google" id="ProtNLM"/>
    </source>
</evidence>
<dbReference type="SMR" id="Q55FH0"/>
<dbReference type="InParanoid" id="Q55FH0"/>
<dbReference type="RefSeq" id="XP_647563.1">
    <property type="nucleotide sequence ID" value="XM_642471.1"/>
</dbReference>
<dbReference type="PaxDb" id="44689-DDB0202224"/>
<comment type="caution">
    <text evidence="2">The sequence shown here is derived from an EMBL/GenBank/DDBJ whole genome shotgun (WGS) entry which is preliminary data.</text>
</comment>
<dbReference type="PhylomeDB" id="Q55FH0"/>
<dbReference type="Gene3D" id="2.70.130.10">
    <property type="entry name" value="Mannose-6-phosphate receptor binding domain"/>
    <property type="match status" value="1"/>
</dbReference>
<keyword evidence="3" id="KW-1185">Reference proteome</keyword>
<evidence type="ECO:0000313" key="3">
    <source>
        <dbReference type="Proteomes" id="UP000002195"/>
    </source>
</evidence>
<dbReference type="GeneID" id="8616373"/>
<protein>
    <recommendedName>
        <fullName evidence="4">MRH domain-containing protein</fullName>
    </recommendedName>
</protein>
<gene>
    <name evidence="2" type="ORF">DDB_G0268434</name>
</gene>
<dbReference type="InterPro" id="IPR009011">
    <property type="entry name" value="Man6P_isomerase_rcpt-bd_dom_sf"/>
</dbReference>
<dbReference type="VEuPathDB" id="AmoebaDB:DDB_G0268434"/>
<dbReference type="SUPFAM" id="SSF50911">
    <property type="entry name" value="Mannose 6-phosphate receptor domain"/>
    <property type="match status" value="1"/>
</dbReference>
<dbReference type="dictyBase" id="DDB_G0268434"/>
<dbReference type="HOGENOM" id="CLU_100401_0_0_1"/>
<sequence>MNKIIIFLTIGYLFNFSFGYSNNVCKLNTKQGLIDLSPLTLPNGGYFSGSFIDYPPKSFSLFFNICGYTQRCNSLGSNNYLTNAQSCAFYPQDGTAPPMGYTDKSEITQISNGVSLSYYGGKNGTTQLDIYCDPSAKTLNIYDCIRINTYVPLYQCSMYSMHACPINPTTTSTPTSTPTPTLSSTPTPTLSSTPTPEGLKHKCIINNEGLSFTSNSSITCNYKKNSQKILCNSIGVECEFVF</sequence>
<evidence type="ECO:0000313" key="2">
    <source>
        <dbReference type="EMBL" id="EAL73670.1"/>
    </source>
</evidence>
<feature type="compositionally biased region" description="Low complexity" evidence="1">
    <location>
        <begin position="170"/>
        <end position="196"/>
    </location>
</feature>
<feature type="region of interest" description="Disordered" evidence="1">
    <location>
        <begin position="170"/>
        <end position="198"/>
    </location>
</feature>
<proteinExistence type="predicted"/>
<evidence type="ECO:0000256" key="1">
    <source>
        <dbReference type="SAM" id="MobiDB-lite"/>
    </source>
</evidence>
<organism evidence="2 3">
    <name type="scientific">Dictyostelium discoideum</name>
    <name type="common">Social amoeba</name>
    <dbReference type="NCBI Taxonomy" id="44689"/>
    <lineage>
        <taxon>Eukaryota</taxon>
        <taxon>Amoebozoa</taxon>
        <taxon>Evosea</taxon>
        <taxon>Eumycetozoa</taxon>
        <taxon>Dictyostelia</taxon>
        <taxon>Dictyosteliales</taxon>
        <taxon>Dictyosteliaceae</taxon>
        <taxon>Dictyostelium</taxon>
    </lineage>
</organism>
<dbReference type="EMBL" id="AAFI02000003">
    <property type="protein sequence ID" value="EAL73670.1"/>
    <property type="molecule type" value="Genomic_DNA"/>
</dbReference>
<name>Q55FH0_DICDI</name>
<dbReference type="GlyGen" id="Q55FH0">
    <property type="glycosylation" value="1 site"/>
</dbReference>